<dbReference type="Proteomes" id="UP000663855">
    <property type="component" value="Unassembled WGS sequence"/>
</dbReference>
<protein>
    <submittedName>
        <fullName evidence="1">Uncharacterized protein</fullName>
    </submittedName>
</protein>
<evidence type="ECO:0000313" key="4">
    <source>
        <dbReference type="EMBL" id="CAF3921743.1"/>
    </source>
</evidence>
<dbReference type="EMBL" id="CAJOBJ010002348">
    <property type="protein sequence ID" value="CAF3921743.1"/>
    <property type="molecule type" value="Genomic_DNA"/>
</dbReference>
<comment type="caution">
    <text evidence="1">The sequence shown here is derived from an EMBL/GenBank/DDBJ whole genome shotgun (WGS) entry which is preliminary data.</text>
</comment>
<dbReference type="Proteomes" id="UP000663824">
    <property type="component" value="Unassembled WGS sequence"/>
</dbReference>
<dbReference type="EMBL" id="CAJNOW010000483">
    <property type="protein sequence ID" value="CAF1279461.1"/>
    <property type="molecule type" value="Genomic_DNA"/>
</dbReference>
<evidence type="ECO:0000313" key="6">
    <source>
        <dbReference type="EMBL" id="CAF3942473.1"/>
    </source>
</evidence>
<gene>
    <name evidence="6" type="ORF">BYL167_LOCUS10590</name>
    <name evidence="2" type="ORF">CJN711_LOCUS29713</name>
    <name evidence="4" type="ORF">GIL414_LOCUS7608</name>
    <name evidence="1" type="ORF">KQP761_LOCUS3707</name>
    <name evidence="3" type="ORF">MBJ925_LOCUS27180</name>
    <name evidence="5" type="ORF">SMN809_LOCUS7995</name>
</gene>
<name>A0A815C6G4_9BILA</name>
<proteinExistence type="predicted"/>
<reference evidence="1" key="1">
    <citation type="submission" date="2021-02" db="EMBL/GenBank/DDBJ databases">
        <authorList>
            <person name="Nowell W R."/>
        </authorList>
    </citation>
    <scope>NUCLEOTIDE SEQUENCE</scope>
</reference>
<accession>A0A815C6G4</accession>
<dbReference type="AlphaFoldDB" id="A0A815C6G4"/>
<dbReference type="EMBL" id="CAJOBH010003207">
    <property type="protein sequence ID" value="CAF3942473.1"/>
    <property type="molecule type" value="Genomic_DNA"/>
</dbReference>
<evidence type="ECO:0000313" key="1">
    <source>
        <dbReference type="EMBL" id="CAF1279461.1"/>
    </source>
</evidence>
<evidence type="ECO:0000313" key="5">
    <source>
        <dbReference type="EMBL" id="CAF3927278.1"/>
    </source>
</evidence>
<dbReference type="OrthoDB" id="10040705at2759"/>
<dbReference type="EMBL" id="CAJNOV010014122">
    <property type="protein sequence ID" value="CAF1540936.1"/>
    <property type="molecule type" value="Genomic_DNA"/>
</dbReference>
<dbReference type="EMBL" id="CAJOBI010002402">
    <property type="protein sequence ID" value="CAF3927278.1"/>
    <property type="molecule type" value="Genomic_DNA"/>
</dbReference>
<dbReference type="Proteomes" id="UP000663834">
    <property type="component" value="Unassembled WGS sequence"/>
</dbReference>
<dbReference type="Proteomes" id="UP000676336">
    <property type="component" value="Unassembled WGS sequence"/>
</dbReference>
<dbReference type="Proteomes" id="UP000681967">
    <property type="component" value="Unassembled WGS sequence"/>
</dbReference>
<evidence type="ECO:0000313" key="7">
    <source>
        <dbReference type="Proteomes" id="UP000663834"/>
    </source>
</evidence>
<organism evidence="1 7">
    <name type="scientific">Rotaria magnacalcarata</name>
    <dbReference type="NCBI Taxonomy" id="392030"/>
    <lineage>
        <taxon>Eukaryota</taxon>
        <taxon>Metazoa</taxon>
        <taxon>Spiralia</taxon>
        <taxon>Gnathifera</taxon>
        <taxon>Rotifera</taxon>
        <taxon>Eurotatoria</taxon>
        <taxon>Bdelloidea</taxon>
        <taxon>Philodinida</taxon>
        <taxon>Philodinidae</taxon>
        <taxon>Rotaria</taxon>
    </lineage>
</organism>
<evidence type="ECO:0000313" key="3">
    <source>
        <dbReference type="EMBL" id="CAF2128604.1"/>
    </source>
</evidence>
<evidence type="ECO:0000313" key="2">
    <source>
        <dbReference type="EMBL" id="CAF1540936.1"/>
    </source>
</evidence>
<dbReference type="Proteomes" id="UP000681720">
    <property type="component" value="Unassembled WGS sequence"/>
</dbReference>
<sequence>MGTVCSGDKSIELRLIDPRRKNAIPRAEQSTQNPSDHFSKIITNEFSPQGILDDDFETEIVQAITDCMASIDVTSRVEQHGIAHEIQCSISESFHHFIFSNTLDKNETKTNKKVYKKMTNKKLKQQLCDRINERIKPSFELQTADLEPTSREMARSFIQVFIKNLVDERMNH</sequence>
<dbReference type="EMBL" id="CAJNRE010014560">
    <property type="protein sequence ID" value="CAF2128604.1"/>
    <property type="molecule type" value="Genomic_DNA"/>
</dbReference>